<dbReference type="AlphaFoldDB" id="A0A2K3NPZ6"/>
<accession>A0A2K3NPZ6</accession>
<evidence type="ECO:0000313" key="3">
    <source>
        <dbReference type="EMBL" id="PNY06374.1"/>
    </source>
</evidence>
<keyword evidence="1" id="KW-0472">Membrane</keyword>
<dbReference type="Proteomes" id="UP000236291">
    <property type="component" value="Unassembled WGS sequence"/>
</dbReference>
<evidence type="ECO:0000313" key="2">
    <source>
        <dbReference type="EMBL" id="PNY05109.1"/>
    </source>
</evidence>
<evidence type="ECO:0000256" key="1">
    <source>
        <dbReference type="SAM" id="Phobius"/>
    </source>
</evidence>
<gene>
    <name evidence="2" type="ORF">L195_g001548</name>
    <name evidence="3" type="ORF">L195_g002839</name>
</gene>
<reference evidence="2 4" key="2">
    <citation type="journal article" date="2017" name="Front. Plant Sci.">
        <title>Gene Classification and Mining of Molecular Markers Useful in Red Clover (Trifolium pratense) Breeding.</title>
        <authorList>
            <person name="Istvanek J."/>
            <person name="Dluhosova J."/>
            <person name="Dluhos P."/>
            <person name="Patkova L."/>
            <person name="Nedelnik J."/>
            <person name="Repkova J."/>
        </authorList>
    </citation>
    <scope>NUCLEOTIDE SEQUENCE [LARGE SCALE GENOMIC DNA]</scope>
    <source>
        <strain evidence="4">cv. Tatra</strain>
        <tissue evidence="2">Young leaves</tissue>
    </source>
</reference>
<organism evidence="2 4">
    <name type="scientific">Trifolium pratense</name>
    <name type="common">Red clover</name>
    <dbReference type="NCBI Taxonomy" id="57577"/>
    <lineage>
        <taxon>Eukaryota</taxon>
        <taxon>Viridiplantae</taxon>
        <taxon>Streptophyta</taxon>
        <taxon>Embryophyta</taxon>
        <taxon>Tracheophyta</taxon>
        <taxon>Spermatophyta</taxon>
        <taxon>Magnoliopsida</taxon>
        <taxon>eudicotyledons</taxon>
        <taxon>Gunneridae</taxon>
        <taxon>Pentapetalae</taxon>
        <taxon>rosids</taxon>
        <taxon>fabids</taxon>
        <taxon>Fabales</taxon>
        <taxon>Fabaceae</taxon>
        <taxon>Papilionoideae</taxon>
        <taxon>50 kb inversion clade</taxon>
        <taxon>NPAAA clade</taxon>
        <taxon>Hologalegina</taxon>
        <taxon>IRL clade</taxon>
        <taxon>Trifolieae</taxon>
        <taxon>Trifolium</taxon>
    </lineage>
</organism>
<proteinExistence type="predicted"/>
<protein>
    <submittedName>
        <fullName evidence="2">Uncharacterized protein</fullName>
    </submittedName>
</protein>
<keyword evidence="1" id="KW-1133">Transmembrane helix</keyword>
<sequence>MLLNVSQIALPPSTFSNHSAPSTFPNRFALFLSQKPICSVPSSLLLTSVLFLFISVSALHLRFYS</sequence>
<dbReference type="EMBL" id="ASHM01001275">
    <property type="protein sequence ID" value="PNY06374.1"/>
    <property type="molecule type" value="Genomic_DNA"/>
</dbReference>
<evidence type="ECO:0000313" key="4">
    <source>
        <dbReference type="Proteomes" id="UP000236291"/>
    </source>
</evidence>
<feature type="transmembrane region" description="Helical" evidence="1">
    <location>
        <begin position="44"/>
        <end position="64"/>
    </location>
</feature>
<name>A0A2K3NPZ6_TRIPR</name>
<comment type="caution">
    <text evidence="2">The sequence shown here is derived from an EMBL/GenBank/DDBJ whole genome shotgun (WGS) entry which is preliminary data.</text>
</comment>
<keyword evidence="1" id="KW-0812">Transmembrane</keyword>
<reference evidence="2 4" key="1">
    <citation type="journal article" date="2014" name="Am. J. Bot.">
        <title>Genome assembly and annotation for red clover (Trifolium pratense; Fabaceae).</title>
        <authorList>
            <person name="Istvanek J."/>
            <person name="Jaros M."/>
            <person name="Krenek A."/>
            <person name="Repkova J."/>
        </authorList>
    </citation>
    <scope>NUCLEOTIDE SEQUENCE [LARGE SCALE GENOMIC DNA]</scope>
    <source>
        <strain evidence="4">cv. Tatra</strain>
        <tissue evidence="2">Young leaves</tissue>
    </source>
</reference>
<dbReference type="EMBL" id="ASHM01000632">
    <property type="protein sequence ID" value="PNY05109.1"/>
    <property type="molecule type" value="Genomic_DNA"/>
</dbReference>